<dbReference type="SUPFAM" id="SSF51182">
    <property type="entry name" value="RmlC-like cupins"/>
    <property type="match status" value="1"/>
</dbReference>
<keyword evidence="2" id="KW-1185">Reference proteome</keyword>
<dbReference type="Proteomes" id="UP001596154">
    <property type="component" value="Unassembled WGS sequence"/>
</dbReference>
<dbReference type="EMBL" id="JBHSNY010000009">
    <property type="protein sequence ID" value="MFC5637124.1"/>
    <property type="molecule type" value="Genomic_DNA"/>
</dbReference>
<comment type="caution">
    <text evidence="1">The sequence shown here is derived from an EMBL/GenBank/DDBJ whole genome shotgun (WGS) entry which is preliminary data.</text>
</comment>
<gene>
    <name evidence="1" type="ORF">ACFPZJ_25625</name>
</gene>
<evidence type="ECO:0000313" key="1">
    <source>
        <dbReference type="EMBL" id="MFC5637124.1"/>
    </source>
</evidence>
<name>A0ABW0UWP0_9ACTN</name>
<dbReference type="RefSeq" id="WP_381026055.1">
    <property type="nucleotide sequence ID" value="NZ_JBHSNY010000009.1"/>
</dbReference>
<sequence length="188" mass="19978">MVYEIEQTSDIQQHAMRWRMEDGSALDDEEWHANVGRLLDQWRPEHRPDFHSGLSVRVDDGVERTVLAAGPHFALERWRAGTPAPLVRELTTAHVLSNAGAAVTVETNGWSGRLDRARSLLLPAALGRVRVHGPADVLFGYLPDLERDVRAPLLAAGHGAAAVAALGEGAGGGDGARGTEGGGPADGC</sequence>
<protein>
    <submittedName>
        <fullName evidence="1">Uncharacterized protein</fullName>
    </submittedName>
</protein>
<accession>A0ABW0UWP0</accession>
<organism evidence="1 2">
    <name type="scientific">Streptomyces bullii</name>
    <dbReference type="NCBI Taxonomy" id="349910"/>
    <lineage>
        <taxon>Bacteria</taxon>
        <taxon>Bacillati</taxon>
        <taxon>Actinomycetota</taxon>
        <taxon>Actinomycetes</taxon>
        <taxon>Kitasatosporales</taxon>
        <taxon>Streptomycetaceae</taxon>
        <taxon>Streptomyces</taxon>
    </lineage>
</organism>
<reference evidence="2" key="1">
    <citation type="journal article" date="2019" name="Int. J. Syst. Evol. Microbiol.">
        <title>The Global Catalogue of Microorganisms (GCM) 10K type strain sequencing project: providing services to taxonomists for standard genome sequencing and annotation.</title>
        <authorList>
            <consortium name="The Broad Institute Genomics Platform"/>
            <consortium name="The Broad Institute Genome Sequencing Center for Infectious Disease"/>
            <person name="Wu L."/>
            <person name="Ma J."/>
        </authorList>
    </citation>
    <scope>NUCLEOTIDE SEQUENCE [LARGE SCALE GENOMIC DNA]</scope>
    <source>
        <strain evidence="2">CGMCC 4.7248</strain>
    </source>
</reference>
<dbReference type="InterPro" id="IPR011051">
    <property type="entry name" value="RmlC_Cupin_sf"/>
</dbReference>
<proteinExistence type="predicted"/>
<evidence type="ECO:0000313" key="2">
    <source>
        <dbReference type="Proteomes" id="UP001596154"/>
    </source>
</evidence>